<dbReference type="InterPro" id="IPR037231">
    <property type="entry name" value="NAP-like_sf"/>
</dbReference>
<sequence>MMSSEGAPEAKRQKVDPPTESGDANESADFNDSETQKALEDIDSIQNEIDGLNEKASEEILKVEQKYNKLRKPYFDKRNETIERIQNFWVTAFMNHPQISAILDQTEEDALQSLSKVEVEEFEDIKSGYKINFFFKSNPFFTNEVLCKEFHLAQTGDPESKSTPIEWKNGMDLTARNGAEMGNDRKRRLGRNSRNFFSWFLDNADPSADDIAEVIKDDMWPNPLQYYLAPDTEVGENGMDDYSDEDDVDESVVVVEDDDSEDDDEEVYEVEDDEDEELDTTGDVEVIEEEIEEEELLEEEEAGEDLDDSKDDLAGEEKDEEEDESKAV</sequence>
<gene>
    <name evidence="4" type="ORF">V1264_021095</name>
</gene>
<reference evidence="4 5" key="1">
    <citation type="submission" date="2024-02" db="EMBL/GenBank/DDBJ databases">
        <title>Chromosome-scale genome assembly of the rough periwinkle Littorina saxatilis.</title>
        <authorList>
            <person name="De Jode A."/>
            <person name="Faria R."/>
            <person name="Formenti G."/>
            <person name="Sims Y."/>
            <person name="Smith T.P."/>
            <person name="Tracey A."/>
            <person name="Wood J.M.D."/>
            <person name="Zagrodzka Z.B."/>
            <person name="Johannesson K."/>
            <person name="Butlin R.K."/>
            <person name="Leder E.H."/>
        </authorList>
    </citation>
    <scope>NUCLEOTIDE SEQUENCE [LARGE SCALE GENOMIC DNA]</scope>
    <source>
        <strain evidence="4">Snail1</strain>
        <tissue evidence="4">Muscle</tissue>
    </source>
</reference>
<evidence type="ECO:0000313" key="5">
    <source>
        <dbReference type="Proteomes" id="UP001374579"/>
    </source>
</evidence>
<evidence type="ECO:0000313" key="4">
    <source>
        <dbReference type="EMBL" id="KAK7102945.1"/>
    </source>
</evidence>
<dbReference type="AlphaFoldDB" id="A0AAN9BBK5"/>
<dbReference type="SUPFAM" id="SSF143113">
    <property type="entry name" value="NAP-like"/>
    <property type="match status" value="1"/>
</dbReference>
<dbReference type="Gene3D" id="1.20.5.1500">
    <property type="match status" value="1"/>
</dbReference>
<proteinExistence type="inferred from homology"/>
<accession>A0AAN9BBK5</accession>
<dbReference type="FunFam" id="3.30.1120.90:FF:000002">
    <property type="entry name" value="Testis-specific Y-encoded-like protein 2"/>
    <property type="match status" value="1"/>
</dbReference>
<dbReference type="GO" id="GO:0005634">
    <property type="term" value="C:nucleus"/>
    <property type="evidence" value="ECO:0007669"/>
    <property type="project" value="InterPro"/>
</dbReference>
<dbReference type="Proteomes" id="UP001374579">
    <property type="component" value="Unassembled WGS sequence"/>
</dbReference>
<evidence type="ECO:0000256" key="2">
    <source>
        <dbReference type="RuleBase" id="RU003876"/>
    </source>
</evidence>
<feature type="region of interest" description="Disordered" evidence="3">
    <location>
        <begin position="1"/>
        <end position="38"/>
    </location>
</feature>
<evidence type="ECO:0008006" key="6">
    <source>
        <dbReference type="Google" id="ProtNLM"/>
    </source>
</evidence>
<feature type="compositionally biased region" description="Basic and acidic residues" evidence="3">
    <location>
        <begin position="8"/>
        <end position="17"/>
    </location>
</feature>
<dbReference type="PANTHER" id="PTHR11875">
    <property type="entry name" value="TESTIS-SPECIFIC Y-ENCODED PROTEIN"/>
    <property type="match status" value="1"/>
</dbReference>
<dbReference type="Pfam" id="PF00956">
    <property type="entry name" value="NAP"/>
    <property type="match status" value="1"/>
</dbReference>
<feature type="compositionally biased region" description="Acidic residues" evidence="3">
    <location>
        <begin position="238"/>
        <end position="310"/>
    </location>
</feature>
<name>A0AAN9BBK5_9CAEN</name>
<protein>
    <recommendedName>
        <fullName evidence="6">Protein SET</fullName>
    </recommendedName>
</protein>
<evidence type="ECO:0000256" key="3">
    <source>
        <dbReference type="SAM" id="MobiDB-lite"/>
    </source>
</evidence>
<organism evidence="4 5">
    <name type="scientific">Littorina saxatilis</name>
    <dbReference type="NCBI Taxonomy" id="31220"/>
    <lineage>
        <taxon>Eukaryota</taxon>
        <taxon>Metazoa</taxon>
        <taxon>Spiralia</taxon>
        <taxon>Lophotrochozoa</taxon>
        <taxon>Mollusca</taxon>
        <taxon>Gastropoda</taxon>
        <taxon>Caenogastropoda</taxon>
        <taxon>Littorinimorpha</taxon>
        <taxon>Littorinoidea</taxon>
        <taxon>Littorinidae</taxon>
        <taxon>Littorina</taxon>
    </lineage>
</organism>
<comment type="similarity">
    <text evidence="1 2">Belongs to the nucleosome assembly protein (NAP) family.</text>
</comment>
<comment type="caution">
    <text evidence="4">The sequence shown here is derived from an EMBL/GenBank/DDBJ whole genome shotgun (WGS) entry which is preliminary data.</text>
</comment>
<evidence type="ECO:0000256" key="1">
    <source>
        <dbReference type="ARBA" id="ARBA00009947"/>
    </source>
</evidence>
<dbReference type="InterPro" id="IPR002164">
    <property type="entry name" value="NAP_family"/>
</dbReference>
<dbReference type="EMBL" id="JBAMIC010000010">
    <property type="protein sequence ID" value="KAK7102945.1"/>
    <property type="molecule type" value="Genomic_DNA"/>
</dbReference>
<dbReference type="GO" id="GO:0006334">
    <property type="term" value="P:nucleosome assembly"/>
    <property type="evidence" value="ECO:0007669"/>
    <property type="project" value="InterPro"/>
</dbReference>
<feature type="compositionally biased region" description="Acidic residues" evidence="3">
    <location>
        <begin position="317"/>
        <end position="328"/>
    </location>
</feature>
<dbReference type="Gene3D" id="3.30.1120.90">
    <property type="entry name" value="Nucleosome assembly protein"/>
    <property type="match status" value="1"/>
</dbReference>
<feature type="region of interest" description="Disordered" evidence="3">
    <location>
        <begin position="231"/>
        <end position="328"/>
    </location>
</feature>
<keyword evidence="5" id="KW-1185">Reference proteome</keyword>